<evidence type="ECO:0000256" key="4">
    <source>
        <dbReference type="ARBA" id="ARBA00005719"/>
    </source>
</evidence>
<evidence type="ECO:0000256" key="12">
    <source>
        <dbReference type="ARBA" id="ARBA00022771"/>
    </source>
</evidence>
<keyword evidence="32" id="KW-1185">Reference proteome</keyword>
<evidence type="ECO:0000256" key="14">
    <source>
        <dbReference type="ARBA" id="ARBA00022833"/>
    </source>
</evidence>
<dbReference type="InterPro" id="IPR031597">
    <property type="entry name" value="KELK"/>
</dbReference>
<evidence type="ECO:0000259" key="27">
    <source>
        <dbReference type="PROSITE" id="PS50081"/>
    </source>
</evidence>
<feature type="coiled-coil region" evidence="23">
    <location>
        <begin position="708"/>
        <end position="820"/>
    </location>
</feature>
<dbReference type="InterPro" id="IPR017892">
    <property type="entry name" value="Pkinase_C"/>
</dbReference>
<dbReference type="SMART" id="SM00233">
    <property type="entry name" value="PH"/>
    <property type="match status" value="1"/>
</dbReference>
<evidence type="ECO:0000256" key="9">
    <source>
        <dbReference type="ARBA" id="ARBA00022679"/>
    </source>
</evidence>
<dbReference type="SUPFAM" id="SSF57889">
    <property type="entry name" value="Cysteine-rich domain"/>
    <property type="match status" value="1"/>
</dbReference>
<dbReference type="Pfam" id="PF08826">
    <property type="entry name" value="DMPK_coil"/>
    <property type="match status" value="1"/>
</dbReference>
<dbReference type="PANTHER" id="PTHR22988">
    <property type="entry name" value="MYOTONIC DYSTROPHY S/T KINASE-RELATED"/>
    <property type="match status" value="1"/>
</dbReference>
<dbReference type="Pfam" id="PF00130">
    <property type="entry name" value="C1_1"/>
    <property type="match status" value="1"/>
</dbReference>
<dbReference type="GO" id="GO:0008270">
    <property type="term" value="F:zinc ion binding"/>
    <property type="evidence" value="ECO:0007669"/>
    <property type="project" value="UniProtKB-KW"/>
</dbReference>
<reference evidence="31" key="1">
    <citation type="submission" date="2025-08" db="UniProtKB">
        <authorList>
            <consortium name="Ensembl"/>
        </authorList>
    </citation>
    <scope>IDENTIFICATION</scope>
</reference>
<gene>
    <name evidence="31" type="primary">CDC42BPA</name>
</gene>
<dbReference type="Pfam" id="PF00780">
    <property type="entry name" value="CNH"/>
    <property type="match status" value="1"/>
</dbReference>
<evidence type="ECO:0000259" key="30">
    <source>
        <dbReference type="PROSITE" id="PS51285"/>
    </source>
</evidence>
<dbReference type="SUPFAM" id="SSF56112">
    <property type="entry name" value="Protein kinase-like (PK-like)"/>
    <property type="match status" value="1"/>
</dbReference>
<dbReference type="FunFam" id="3.30.200.20:FF:001055">
    <property type="entry name" value="Serine/threonine-protein kinase MRCK beta"/>
    <property type="match status" value="1"/>
</dbReference>
<comment type="cofactor">
    <cofactor evidence="1">
        <name>Mg(2+)</name>
        <dbReference type="ChEBI" id="CHEBI:18420"/>
    </cofactor>
</comment>
<evidence type="ECO:0000259" key="26">
    <source>
        <dbReference type="PROSITE" id="PS50011"/>
    </source>
</evidence>
<dbReference type="PANTHER" id="PTHR22988:SF31">
    <property type="entry name" value="SERINE_THREONINE-PROTEIN KINASE MRCK ALPHA"/>
    <property type="match status" value="1"/>
</dbReference>
<comment type="catalytic activity">
    <reaction evidence="18">
        <text>L-threonyl-[protein] + ATP = O-phospho-L-threonyl-[protein] + ADP + H(+)</text>
        <dbReference type="Rhea" id="RHEA:46608"/>
        <dbReference type="Rhea" id="RHEA-COMP:11060"/>
        <dbReference type="Rhea" id="RHEA-COMP:11605"/>
        <dbReference type="ChEBI" id="CHEBI:15378"/>
        <dbReference type="ChEBI" id="CHEBI:30013"/>
        <dbReference type="ChEBI" id="CHEBI:30616"/>
        <dbReference type="ChEBI" id="CHEBI:61977"/>
        <dbReference type="ChEBI" id="CHEBI:456216"/>
        <dbReference type="EC" id="2.7.11.1"/>
    </reaction>
</comment>
<evidence type="ECO:0000256" key="3">
    <source>
        <dbReference type="ARBA" id="ARBA00004510"/>
    </source>
</evidence>
<dbReference type="InterPro" id="IPR008271">
    <property type="entry name" value="Ser/Thr_kinase_AS"/>
</dbReference>
<feature type="domain" description="CRIB" evidence="28">
    <location>
        <begin position="1597"/>
        <end position="1610"/>
    </location>
</feature>
<comment type="catalytic activity">
    <reaction evidence="19">
        <text>L-seryl-[protein] + ATP = O-phospho-L-seryl-[protein] + ADP + H(+)</text>
        <dbReference type="Rhea" id="RHEA:17989"/>
        <dbReference type="Rhea" id="RHEA-COMP:9863"/>
        <dbReference type="Rhea" id="RHEA-COMP:11604"/>
        <dbReference type="ChEBI" id="CHEBI:15378"/>
        <dbReference type="ChEBI" id="CHEBI:29999"/>
        <dbReference type="ChEBI" id="CHEBI:30616"/>
        <dbReference type="ChEBI" id="CHEBI:83421"/>
        <dbReference type="ChEBI" id="CHEBI:456216"/>
        <dbReference type="EC" id="2.7.11.1"/>
    </reaction>
</comment>
<dbReference type="OMA" id="CCDKVPP"/>
<feature type="coiled-coil region" evidence="23">
    <location>
        <begin position="914"/>
        <end position="941"/>
    </location>
</feature>
<dbReference type="InterPro" id="IPR036322">
    <property type="entry name" value="WD40_repeat_dom_sf"/>
</dbReference>
<dbReference type="FunFam" id="3.30.60.20:FF:000005">
    <property type="entry name" value="Non-specific serine/threonine protein kinase"/>
    <property type="match status" value="1"/>
</dbReference>
<feature type="compositionally biased region" description="Basic and acidic residues" evidence="24">
    <location>
        <begin position="1708"/>
        <end position="1721"/>
    </location>
</feature>
<dbReference type="CDD" id="cd05623">
    <property type="entry name" value="STKc_MRCK_alpha"/>
    <property type="match status" value="1"/>
</dbReference>
<dbReference type="SMART" id="SM00285">
    <property type="entry name" value="PBD"/>
    <property type="match status" value="1"/>
</dbReference>
<name>A0A669PQ79_PHACC</name>
<evidence type="ECO:0000256" key="6">
    <source>
        <dbReference type="ARBA" id="ARBA00022490"/>
    </source>
</evidence>
<dbReference type="CDD" id="cd01243">
    <property type="entry name" value="PH_MRCK"/>
    <property type="match status" value="1"/>
</dbReference>
<dbReference type="InterPro" id="IPR001849">
    <property type="entry name" value="PH_domain"/>
</dbReference>
<dbReference type="SUPFAM" id="SSF50729">
    <property type="entry name" value="PH domain-like"/>
    <property type="match status" value="1"/>
</dbReference>
<feature type="region of interest" description="Disordered" evidence="24">
    <location>
        <begin position="503"/>
        <end position="524"/>
    </location>
</feature>
<dbReference type="GO" id="GO:0030027">
    <property type="term" value="C:lamellipodium"/>
    <property type="evidence" value="ECO:0007669"/>
    <property type="project" value="UniProtKB-SubCell"/>
</dbReference>
<feature type="compositionally biased region" description="Low complexity" evidence="24">
    <location>
        <begin position="1651"/>
        <end position="1666"/>
    </location>
</feature>
<keyword evidence="8" id="KW-0597">Phosphoprotein</keyword>
<dbReference type="GO" id="GO:0005524">
    <property type="term" value="F:ATP binding"/>
    <property type="evidence" value="ECO:0007669"/>
    <property type="project" value="UniProtKB-UniRule"/>
</dbReference>
<dbReference type="InterPro" id="IPR000719">
    <property type="entry name" value="Prot_kinase_dom"/>
</dbReference>
<evidence type="ECO:0000256" key="22">
    <source>
        <dbReference type="PROSITE-ProRule" id="PRU10141"/>
    </source>
</evidence>
<dbReference type="PROSITE" id="PS00479">
    <property type="entry name" value="ZF_DAG_PE_1"/>
    <property type="match status" value="1"/>
</dbReference>
<dbReference type="GO" id="GO:0042641">
    <property type="term" value="C:actomyosin"/>
    <property type="evidence" value="ECO:0007669"/>
    <property type="project" value="TreeGrafter"/>
</dbReference>
<dbReference type="Gene3D" id="1.20.5.340">
    <property type="match status" value="1"/>
</dbReference>
<feature type="binding site" evidence="22">
    <location>
        <position position="106"/>
    </location>
    <ligand>
        <name>ATP</name>
        <dbReference type="ChEBI" id="CHEBI:30616"/>
    </ligand>
</feature>
<feature type="region of interest" description="Disordered" evidence="24">
    <location>
        <begin position="977"/>
        <end position="1020"/>
    </location>
</feature>
<evidence type="ECO:0000259" key="28">
    <source>
        <dbReference type="PROSITE" id="PS50108"/>
    </source>
</evidence>
<evidence type="ECO:0000256" key="23">
    <source>
        <dbReference type="SAM" id="Coils"/>
    </source>
</evidence>
<dbReference type="SMART" id="SM00036">
    <property type="entry name" value="CNH"/>
    <property type="match status" value="1"/>
</dbReference>
<dbReference type="KEGG" id="pcoc:116232143"/>
<dbReference type="InterPro" id="IPR000095">
    <property type="entry name" value="CRIB_dom"/>
</dbReference>
<dbReference type="RefSeq" id="XP_031454132.1">
    <property type="nucleotide sequence ID" value="XM_031598272.1"/>
</dbReference>
<dbReference type="Pfam" id="PF00069">
    <property type="entry name" value="Pkinase"/>
    <property type="match status" value="1"/>
</dbReference>
<evidence type="ECO:0000256" key="10">
    <source>
        <dbReference type="ARBA" id="ARBA00022723"/>
    </source>
</evidence>
<dbReference type="CDD" id="cd20864">
    <property type="entry name" value="C1_MRCKalpha"/>
    <property type="match status" value="1"/>
</dbReference>
<dbReference type="InterPro" id="IPR011993">
    <property type="entry name" value="PH-like_dom_sf"/>
</dbReference>
<dbReference type="InterPro" id="IPR046349">
    <property type="entry name" value="C1-like_sf"/>
</dbReference>
<feature type="domain" description="Phorbol-ester/DAG-type" evidence="27">
    <location>
        <begin position="1038"/>
        <end position="1088"/>
    </location>
</feature>
<keyword evidence="14" id="KW-0862">Zinc</keyword>
<dbReference type="PROSITE" id="PS50108">
    <property type="entry name" value="CRIB"/>
    <property type="match status" value="1"/>
</dbReference>
<keyword evidence="9" id="KW-0808">Transferase</keyword>
<dbReference type="InterPro" id="IPR002219">
    <property type="entry name" value="PKC_DAG/PE"/>
</dbReference>
<dbReference type="InterPro" id="IPR057529">
    <property type="entry name" value="MRCK/ROCK_PH"/>
</dbReference>
<dbReference type="Gene3D" id="3.30.200.20">
    <property type="entry name" value="Phosphorylase Kinase, domain 1"/>
    <property type="match status" value="1"/>
</dbReference>
<keyword evidence="13" id="KW-0418">Kinase</keyword>
<dbReference type="FunFam" id="1.10.510.10:FF:000014">
    <property type="entry name" value="Non-specific serine/threonine protein kinase"/>
    <property type="match status" value="1"/>
</dbReference>
<dbReference type="PROSITE" id="PS50219">
    <property type="entry name" value="CNH"/>
    <property type="match status" value="1"/>
</dbReference>
<feature type="compositionally biased region" description="Polar residues" evidence="24">
    <location>
        <begin position="1630"/>
        <end position="1645"/>
    </location>
</feature>
<dbReference type="PROSITE" id="PS50081">
    <property type="entry name" value="ZF_DAG_PE_2"/>
    <property type="match status" value="1"/>
</dbReference>
<dbReference type="SMART" id="SM00220">
    <property type="entry name" value="S_TKc"/>
    <property type="match status" value="1"/>
</dbReference>
<dbReference type="GeneID" id="116232143"/>
<dbReference type="InterPro" id="IPR026611">
    <property type="entry name" value="MRCK_alpha_cat"/>
</dbReference>
<dbReference type="InterPro" id="IPR001180">
    <property type="entry name" value="CNH_dom"/>
</dbReference>
<evidence type="ECO:0000256" key="7">
    <source>
        <dbReference type="ARBA" id="ARBA00022527"/>
    </source>
</evidence>
<evidence type="ECO:0000256" key="21">
    <source>
        <dbReference type="ARBA" id="ARBA00076683"/>
    </source>
</evidence>
<keyword evidence="17" id="KW-0966">Cell projection</keyword>
<dbReference type="GO" id="GO:0005737">
    <property type="term" value="C:cytoplasm"/>
    <property type="evidence" value="ECO:0007669"/>
    <property type="project" value="UniProtKB-SubCell"/>
</dbReference>
<dbReference type="FunFam" id="2.30.29.30:FF:000032">
    <property type="entry name" value="Non-specific serine/threonine protein kinase"/>
    <property type="match status" value="1"/>
</dbReference>
<dbReference type="Proteomes" id="UP000472261">
    <property type="component" value="Unplaced"/>
</dbReference>
<evidence type="ECO:0000313" key="31">
    <source>
        <dbReference type="Ensembl" id="ENSPCLP00000003846.1"/>
    </source>
</evidence>
<evidence type="ECO:0000256" key="15">
    <source>
        <dbReference type="ARBA" id="ARBA00022840"/>
    </source>
</evidence>
<dbReference type="Ensembl" id="ENSPCLT00000005390.1">
    <property type="protein sequence ID" value="ENSPCLP00000003846.1"/>
    <property type="gene ID" value="ENSPCLG00000003366.1"/>
</dbReference>
<evidence type="ECO:0000256" key="8">
    <source>
        <dbReference type="ARBA" id="ARBA00022553"/>
    </source>
</evidence>
<evidence type="ECO:0000256" key="11">
    <source>
        <dbReference type="ARBA" id="ARBA00022741"/>
    </source>
</evidence>
<evidence type="ECO:0000256" key="20">
    <source>
        <dbReference type="ARBA" id="ARBA00073692"/>
    </source>
</evidence>
<dbReference type="PROSITE" id="PS51285">
    <property type="entry name" value="AGC_KINASE_CTER"/>
    <property type="match status" value="1"/>
</dbReference>
<feature type="domain" description="CNH" evidence="29">
    <location>
        <begin position="1253"/>
        <end position="1525"/>
    </location>
</feature>
<feature type="domain" description="PH" evidence="25">
    <location>
        <begin position="1108"/>
        <end position="1227"/>
    </location>
</feature>
<dbReference type="SMART" id="SM00109">
    <property type="entry name" value="C1"/>
    <property type="match status" value="1"/>
</dbReference>
<dbReference type="GO" id="GO:0004674">
    <property type="term" value="F:protein serine/threonine kinase activity"/>
    <property type="evidence" value="ECO:0007669"/>
    <property type="project" value="UniProtKB-KW"/>
</dbReference>
<dbReference type="PROSITE" id="PS00107">
    <property type="entry name" value="PROTEIN_KINASE_ATP"/>
    <property type="match status" value="1"/>
</dbReference>
<evidence type="ECO:0000313" key="32">
    <source>
        <dbReference type="Proteomes" id="UP000472261"/>
    </source>
</evidence>
<sequence>MSGEVRLKQLEQFILDGPTQTNGQCFSVETLLDILICLYDECNNSPLRREKNILEYLEWAKPFTSKVKQMRLHKEDFEILKVIGRGAFGEVAVVKLKNADKVFAMKILNKWEMLKRAETACFREERDVLVNGDNQWITTLHYAFQDENYLYLVMDYYVGGDLLTLLSKFEDRLPEDMARFYLAEMVIAIDSVHQLHYVHRDIKPDNILMDMNGHIRLADFGSCLKLMEDGTVQSSVAVGTPDYISPEILQAMEDGKGKYGPECDWWSLGVCMYEMLYGETPFYAESLVETYGKIMNHKERFQFPAQVTDVSESAKDLIRRLICSREHRLGQNGIEDFKNHPFFAGIDWDNIRNCDAPYIPEVSSPTDTSNFDVDDDCLKNSETMPPPSHTAFSGHHLPFVGFTYTSSCVLSDRSCLRLTAGPPSMDLDANIQRTLEDSLATEAYERRIRRLEQEKLELSRKLQESTQTVQALQYSTVDGPIAASKDIEIKSLKEEIEKLKKQVTDSGHLEQQLEEASTARRELDDASRQIKAFEKQVRTLKQEREDLNKELAESSDRLKSQAKELKDAHSQRKLAMQEFSEMNERLTDLHSQKQKLARQLRDKEEEMEVVMQKVESLRQELRRTERLKKELEVQAEAAAAEASKDRKLRERSEQYSKQLESEVEGLKQKQIGRSPGVSSIEHQQEITKLKADLEKKSVFYEEELSKREIMHANEIKSLKKELRDAESQQLALKKEIMILKDKLEKTRRENQSEREEFETEFKQKYEREKILLTEENKKLSNELDKLTTMFERLSMNNRQLEEEMRDLADKKESVAHWEAQITEIIQWVSDEKDARGYLQALASKMTEELEALRNSSLGARATDMPWKMRRFAKLDMSARLELQSALDAEIRAKQAIQDELNKVKASCISTECKLQESEKKNLELLTDIERLKKETEELRSEKGVKHQDSQNSFLAFLNAPTSALDQFEIDSVENFTLSNTPSRDEDSKSHLHSRSRSPSTASEIEPIEVTDHPPRSIHTPTMRTAYIGSGLSAPKPKAHQFVVKSFNTPTKCNQCTSLMVGLIRQGCTCEVCGFSCHVTCADKAPAVCPIPPEQTKGPLGIDPQKGIGTAYEGHVRVPKPAGVKKGWQRALAVICDFKLFLYDIAEGKASQPSVVVSQVIDMRDEEFSVSSVLASDVIHANRKDIPCIFRVTASQLSATSNKCSILILTDGENEKSKWVGVLNELHRILKKNKLKDRSVYVPKEAYDSTLPLIKTTQSAAIIDHERIALGNEEGLFVVHVTKDEIIRVGDNKKVHQIELIPSEQLIAVISGRNRHVRLFPMTALDGRETEFYKLAETKGCQSIVSGHVRHGALTCLCVAMKRQVLCYELNQSKTRHKKIKEIQVQGNVQWMSIFSERLCVGYQSGFLKHPLHGEGSPYSLLHPDDHTLSFISQQPTDAICAVEISNKEYLLCFSSVGVYVDCQGRRSRQQELMWPATPSSCCYNAPYLSVYSENAIDIFDVNSMEWIQTIPLKKVRPLNTEGSLNLLGLETVRLIYFKNKMAEGDELVVPETSDNSRKQMVRNINNKRRYSFRVPEEERMQQRREMLRDPEMRNKLISNPTNFNHIAHMGPGDGIQILKDLPMNLRPQESRTVFSGSVSIPSITKSRTEPGRSMSASSGLAARSSAQNGSALRREFSGGSYGAKRQPMASPSDGSLSSGGLDQGSDAPTRDYEREDSDSPRHSTASNSSNLSSPPSPVSPHKTKSLSLESSDHVSWDS</sequence>
<feature type="domain" description="AGC-kinase C-terminal" evidence="30">
    <location>
        <begin position="344"/>
        <end position="414"/>
    </location>
</feature>
<evidence type="ECO:0000256" key="19">
    <source>
        <dbReference type="ARBA" id="ARBA00048679"/>
    </source>
</evidence>
<dbReference type="Pfam" id="PF15796">
    <property type="entry name" value="KELK"/>
    <property type="match status" value="1"/>
</dbReference>
<feature type="domain" description="Protein kinase" evidence="26">
    <location>
        <begin position="77"/>
        <end position="343"/>
    </location>
</feature>
<evidence type="ECO:0000256" key="18">
    <source>
        <dbReference type="ARBA" id="ARBA00047899"/>
    </source>
</evidence>
<dbReference type="InterPro" id="IPR017441">
    <property type="entry name" value="Protein_kinase_ATP_BS"/>
</dbReference>
<feature type="compositionally biased region" description="Low complexity" evidence="24">
    <location>
        <begin position="1690"/>
        <end position="1706"/>
    </location>
</feature>
<keyword evidence="6" id="KW-0963">Cytoplasm</keyword>
<keyword evidence="7" id="KW-0723">Serine/threonine-protein kinase</keyword>
<organism evidence="31 32">
    <name type="scientific">Phasianus colchicus</name>
    <name type="common">Common pheasant</name>
    <dbReference type="NCBI Taxonomy" id="9054"/>
    <lineage>
        <taxon>Eukaryota</taxon>
        <taxon>Metazoa</taxon>
        <taxon>Chordata</taxon>
        <taxon>Craniata</taxon>
        <taxon>Vertebrata</taxon>
        <taxon>Euteleostomi</taxon>
        <taxon>Archelosauria</taxon>
        <taxon>Archosauria</taxon>
        <taxon>Dinosauria</taxon>
        <taxon>Saurischia</taxon>
        <taxon>Theropoda</taxon>
        <taxon>Coelurosauria</taxon>
        <taxon>Aves</taxon>
        <taxon>Neognathae</taxon>
        <taxon>Galloanserae</taxon>
        <taxon>Galliformes</taxon>
        <taxon>Phasianidae</taxon>
        <taxon>Phasianinae</taxon>
        <taxon>Phasianus</taxon>
    </lineage>
</organism>
<dbReference type="PROSITE" id="PS50011">
    <property type="entry name" value="PROTEIN_KINASE_DOM"/>
    <property type="match status" value="1"/>
</dbReference>
<keyword evidence="16 23" id="KW-0175">Coiled coil</keyword>
<feature type="region of interest" description="Disordered" evidence="24">
    <location>
        <begin position="550"/>
        <end position="571"/>
    </location>
</feature>
<feature type="compositionally biased region" description="Low complexity" evidence="24">
    <location>
        <begin position="1722"/>
        <end position="1733"/>
    </location>
</feature>
<protein>
    <recommendedName>
        <fullName evidence="20">Serine/threonine-protein kinase MRCK alpha</fullName>
        <ecNumber evidence="5">2.7.11.1</ecNumber>
    </recommendedName>
    <alternativeName>
        <fullName evidence="21">CDC42-binding protein kinase alpha</fullName>
    </alternativeName>
</protein>
<dbReference type="FunFam" id="1.20.5.340:FF:000010">
    <property type="entry name" value="Non-specific serine/threonine protein kinase"/>
    <property type="match status" value="1"/>
</dbReference>
<evidence type="ECO:0000256" key="24">
    <source>
        <dbReference type="SAM" id="MobiDB-lite"/>
    </source>
</evidence>
<dbReference type="Gene3D" id="3.30.60.20">
    <property type="match status" value="1"/>
</dbReference>
<dbReference type="Gene3D" id="1.10.510.10">
    <property type="entry name" value="Transferase(Phosphotransferase) domain 1"/>
    <property type="match status" value="1"/>
</dbReference>
<evidence type="ECO:0000256" key="13">
    <source>
        <dbReference type="ARBA" id="ARBA00022777"/>
    </source>
</evidence>
<dbReference type="InterPro" id="IPR000961">
    <property type="entry name" value="AGC-kinase_C"/>
</dbReference>
<dbReference type="GO" id="GO:0031032">
    <property type="term" value="P:actomyosin structure organization"/>
    <property type="evidence" value="ECO:0007669"/>
    <property type="project" value="TreeGrafter"/>
</dbReference>
<dbReference type="CDD" id="cd00132">
    <property type="entry name" value="CRIB"/>
    <property type="match status" value="1"/>
</dbReference>
<dbReference type="InterPro" id="IPR014930">
    <property type="entry name" value="Myotonic_dystrophy_kinase_coil"/>
</dbReference>
<evidence type="ECO:0000256" key="16">
    <source>
        <dbReference type="ARBA" id="ARBA00023054"/>
    </source>
</evidence>
<dbReference type="InterPro" id="IPR011009">
    <property type="entry name" value="Kinase-like_dom_sf"/>
</dbReference>
<dbReference type="SUPFAM" id="SSF50978">
    <property type="entry name" value="WD40 repeat-like"/>
    <property type="match status" value="1"/>
</dbReference>
<dbReference type="Pfam" id="PF25346">
    <property type="entry name" value="PH_MRCK"/>
    <property type="match status" value="1"/>
</dbReference>
<dbReference type="EC" id="2.7.11.1" evidence="5"/>
<dbReference type="Pfam" id="PF00433">
    <property type="entry name" value="Pkinase_C"/>
    <property type="match status" value="1"/>
</dbReference>
<evidence type="ECO:0000256" key="1">
    <source>
        <dbReference type="ARBA" id="ARBA00001946"/>
    </source>
</evidence>
<evidence type="ECO:0000259" key="25">
    <source>
        <dbReference type="PROSITE" id="PS50003"/>
    </source>
</evidence>
<comment type="similarity">
    <text evidence="4">Belongs to the protein kinase superfamily. AGC Ser/Thr protein kinase family. DMPK subfamily.</text>
</comment>
<keyword evidence="11 22" id="KW-0547">Nucleotide-binding</keyword>
<dbReference type="InterPro" id="IPR050839">
    <property type="entry name" value="Rho-assoc_Ser/Thr_Kinase"/>
</dbReference>
<keyword evidence="10" id="KW-0479">Metal-binding</keyword>
<dbReference type="CTD" id="8476"/>
<reference evidence="31" key="2">
    <citation type="submission" date="2025-09" db="UniProtKB">
        <authorList>
            <consortium name="Ensembl"/>
        </authorList>
    </citation>
    <scope>IDENTIFICATION</scope>
</reference>
<feature type="compositionally biased region" description="Basic and acidic residues" evidence="24">
    <location>
        <begin position="550"/>
        <end position="570"/>
    </location>
</feature>
<accession>A0A669PQ79</accession>
<proteinExistence type="inferred from homology"/>
<comment type="subcellular location">
    <subcellularLocation>
        <location evidence="3">Cell projection</location>
        <location evidence="3">Lamellipodium</location>
    </subcellularLocation>
    <subcellularLocation>
        <location evidence="2">Cytoplasm</location>
    </subcellularLocation>
</comment>
<evidence type="ECO:0000256" key="2">
    <source>
        <dbReference type="ARBA" id="ARBA00004496"/>
    </source>
</evidence>
<dbReference type="PROSITE" id="PS50003">
    <property type="entry name" value="PH_DOMAIN"/>
    <property type="match status" value="1"/>
</dbReference>
<feature type="region of interest" description="Disordered" evidence="24">
    <location>
        <begin position="1630"/>
        <end position="1758"/>
    </location>
</feature>
<keyword evidence="12" id="KW-0863">Zinc-finger</keyword>
<evidence type="ECO:0000256" key="5">
    <source>
        <dbReference type="ARBA" id="ARBA00012513"/>
    </source>
</evidence>
<dbReference type="PROSITE" id="PS00108">
    <property type="entry name" value="PROTEIN_KINASE_ST"/>
    <property type="match status" value="1"/>
</dbReference>
<dbReference type="SMART" id="SM00133">
    <property type="entry name" value="S_TK_X"/>
    <property type="match status" value="1"/>
</dbReference>
<evidence type="ECO:0000256" key="17">
    <source>
        <dbReference type="ARBA" id="ARBA00023273"/>
    </source>
</evidence>
<dbReference type="Gene3D" id="2.30.29.30">
    <property type="entry name" value="Pleckstrin-homology domain (PH domain)/Phosphotyrosine-binding domain (PTB)"/>
    <property type="match status" value="1"/>
</dbReference>
<keyword evidence="15 22" id="KW-0067">ATP-binding</keyword>
<evidence type="ECO:0000259" key="29">
    <source>
        <dbReference type="PROSITE" id="PS50219"/>
    </source>
</evidence>